<dbReference type="Pfam" id="PF13448">
    <property type="entry name" value="DUF4114"/>
    <property type="match status" value="1"/>
</dbReference>
<organism evidence="2 3">
    <name type="scientific">Arcticibacterium luteifluviistationis</name>
    <dbReference type="NCBI Taxonomy" id="1784714"/>
    <lineage>
        <taxon>Bacteria</taxon>
        <taxon>Pseudomonadati</taxon>
        <taxon>Bacteroidota</taxon>
        <taxon>Cytophagia</taxon>
        <taxon>Cytophagales</taxon>
        <taxon>Leadbetterellaceae</taxon>
        <taxon>Arcticibacterium</taxon>
    </lineage>
</organism>
<dbReference type="EMBL" id="CP029480">
    <property type="protein sequence ID" value="AWW00472.1"/>
    <property type="molecule type" value="Genomic_DNA"/>
</dbReference>
<dbReference type="NCBIfam" id="NF045639">
    <property type="entry name" value="GCX_COOH"/>
    <property type="match status" value="1"/>
</dbReference>
<gene>
    <name evidence="2" type="ORF">DJ013_20735</name>
</gene>
<name>A0A2Z4GH01_9BACT</name>
<evidence type="ECO:0000313" key="2">
    <source>
        <dbReference type="EMBL" id="AWW00472.1"/>
    </source>
</evidence>
<dbReference type="Proteomes" id="UP000249873">
    <property type="component" value="Chromosome"/>
</dbReference>
<proteinExistence type="predicted"/>
<feature type="domain" description="DUF4114" evidence="1">
    <location>
        <begin position="149"/>
        <end position="235"/>
    </location>
</feature>
<dbReference type="RefSeq" id="WP_111373838.1">
    <property type="nucleotide sequence ID" value="NZ_CP029480.1"/>
</dbReference>
<evidence type="ECO:0000313" key="3">
    <source>
        <dbReference type="Proteomes" id="UP000249873"/>
    </source>
</evidence>
<accession>A0A2Z4GH01</accession>
<dbReference type="InterPro" id="IPR025193">
    <property type="entry name" value="DUF4114"/>
</dbReference>
<dbReference type="OrthoDB" id="1204817at2"/>
<protein>
    <recommendedName>
        <fullName evidence="1">DUF4114 domain-containing protein</fullName>
    </recommendedName>
</protein>
<dbReference type="AlphaFoldDB" id="A0A2Z4GH01"/>
<keyword evidence="3" id="KW-1185">Reference proteome</keyword>
<dbReference type="InterPro" id="IPR055015">
    <property type="entry name" value="GCX_COOH"/>
</dbReference>
<sequence length="797" mass="87434">MKVVFKVSFFLFQLLSIIGFGQNYSYMGTYNSNGVPNYLTTSDVVSQAFLNKVDASLPESYPVPFYNSHYIATGTESNIVLIDSADIWITFVAEGAGYKNALGYYTFDASNPSATAPAAEDINIIFPNVSRLYSGGGLLPGNKVHLGSFAAGTGIGWVLIANGWDSGKQLVENKQWTVYSNPAYNPEAVQSLKYHNVQLIDEETERIVLGFEDIRRDYASCDQDFNDAIFYISANPIESISLSNINYTSPVEGAISSGNQGGLESNGSLAEKIAKRNLEKDLLNKDENRYQSISMSSHAQVKGIFSTLEEIPLTALVPGVGPDSSDAFQSTPTDLLDLTNAIEVLSVDFFDSTSNREAVCLVTKTIGEVYSHTKSICDRVGGAELLGAKTVMIGGEYPGTLISLKRGDGAVEYAMSFSLKELGDDQYQFNSHWNITDYPSGGVFLNFQLWGRKPSDVFYLAEQVINIFSESFALSKTASFSESPAIAMRFGEYIQGEFKLTLINSKRETGKVFVEGTLRNSEQTNSIMFKDSVELTGSFLQEITFDTPGVFDAGLNIHKDGSSEIDAIYLADGAWIANFEEANVANVNLSIFPLDKIVENDNHYWIERSFEASGDVKNYYSVHRPLRLGLRAVDLTQYSYLSFVAEGVQSIEIVLSHEGVTEWLDQPRKVINLTSTASRFYIPLSEFLDASSGTLSNYDITALTFSAIGDNASFAPFDFKFNNISFSKVNGCENDTEIMATSYSNEVYASTGNMQVTSKAKDASRVVFTSENSIEFKPGFSTESGSVINAQILGCQN</sequence>
<evidence type="ECO:0000259" key="1">
    <source>
        <dbReference type="Pfam" id="PF13448"/>
    </source>
</evidence>
<dbReference type="KEGG" id="als:DJ013_20735"/>
<reference evidence="2 3" key="1">
    <citation type="submission" date="2018-05" db="EMBL/GenBank/DDBJ databases">
        <title>Complete genome sequence of Arcticibacterium luteifluviistationis SM1504T, a cytophagaceae bacterium isolated from Arctic surface seawater.</title>
        <authorList>
            <person name="Li Y."/>
            <person name="Qin Q.-L."/>
        </authorList>
    </citation>
    <scope>NUCLEOTIDE SEQUENCE [LARGE SCALE GENOMIC DNA]</scope>
    <source>
        <strain evidence="2 3">SM1504</strain>
    </source>
</reference>